<dbReference type="Pfam" id="PF04402">
    <property type="entry name" value="SIMPL"/>
    <property type="match status" value="1"/>
</dbReference>
<dbReference type="PANTHER" id="PTHR34387">
    <property type="entry name" value="SLR1258 PROTEIN"/>
    <property type="match status" value="1"/>
</dbReference>
<gene>
    <name evidence="2" type="ORF">H0266_05820</name>
</gene>
<evidence type="ECO:0000313" key="2">
    <source>
        <dbReference type="EMBL" id="MBA2174422.1"/>
    </source>
</evidence>
<comment type="caution">
    <text evidence="2">The sequence shown here is derived from an EMBL/GenBank/DDBJ whole genome shotgun (WGS) entry which is preliminary data.</text>
</comment>
<evidence type="ECO:0000256" key="1">
    <source>
        <dbReference type="SAM" id="Coils"/>
    </source>
</evidence>
<organism evidence="2 3">
    <name type="scientific">Halobacillus locisalis</name>
    <dbReference type="NCBI Taxonomy" id="220753"/>
    <lineage>
        <taxon>Bacteria</taxon>
        <taxon>Bacillati</taxon>
        <taxon>Bacillota</taxon>
        <taxon>Bacilli</taxon>
        <taxon>Bacillales</taxon>
        <taxon>Bacillaceae</taxon>
        <taxon>Halobacillus</taxon>
    </lineage>
</organism>
<dbReference type="GO" id="GO:0006974">
    <property type="term" value="P:DNA damage response"/>
    <property type="evidence" value="ECO:0007669"/>
    <property type="project" value="TreeGrafter"/>
</dbReference>
<keyword evidence="3" id="KW-1185">Reference proteome</keyword>
<protein>
    <submittedName>
        <fullName evidence="2">SIMPL domain-containing protein</fullName>
    </submittedName>
</protein>
<reference evidence="2 3" key="1">
    <citation type="journal article" date="2004" name="Extremophiles">
        <title>Halobacillus locisalis sp. nov., a halophilic bacterium isolated from a marine solar saltern of the Yellow Sea in Korea.</title>
        <authorList>
            <person name="Yoon J.H."/>
            <person name="Kang K.H."/>
            <person name="Oh T.K."/>
            <person name="Park Y.H."/>
        </authorList>
    </citation>
    <scope>NUCLEOTIDE SEQUENCE [LARGE SCALE GENOMIC DNA]</scope>
    <source>
        <strain evidence="2 3">KCTC 3788</strain>
    </source>
</reference>
<dbReference type="InterPro" id="IPR007497">
    <property type="entry name" value="SIMPL/DUF541"/>
</dbReference>
<accession>A0A838CQM4</accession>
<dbReference type="Proteomes" id="UP000571017">
    <property type="component" value="Unassembled WGS sequence"/>
</dbReference>
<dbReference type="Gene3D" id="3.30.70.2970">
    <property type="entry name" value="Protein of unknown function (DUF541), domain 2"/>
    <property type="match status" value="1"/>
</dbReference>
<sequence length="222" mass="24659">MYYQSQPIYRKQSTEESLWVTGTGIVEIQPDIAFLRLGAVTEDKSLAVAQQRNAETIGAVTRSLVTAGIAERHIQTAEYFIYPEYDYEDGKQKFRGYRVTHLLKVKVEKIEDVGAVIDLAVSQGANRVSDIQFDVRNKSEIEQEALQRSIEDAKKKAQTIARTIQVQLHPTPLKIVESGAESIEMPISYGKSVVASSSSTPVQPGETKITSTIQAKFSYSSI</sequence>
<feature type="coiled-coil region" evidence="1">
    <location>
        <begin position="136"/>
        <end position="163"/>
    </location>
</feature>
<dbReference type="Gene3D" id="3.30.110.170">
    <property type="entry name" value="Protein of unknown function (DUF541), domain 1"/>
    <property type="match status" value="1"/>
</dbReference>
<evidence type="ECO:0000313" key="3">
    <source>
        <dbReference type="Proteomes" id="UP000571017"/>
    </source>
</evidence>
<name>A0A838CQM4_9BACI</name>
<proteinExistence type="predicted"/>
<keyword evidence="1" id="KW-0175">Coiled coil</keyword>
<dbReference type="InterPro" id="IPR052022">
    <property type="entry name" value="26kDa_periplasmic_antigen"/>
</dbReference>
<dbReference type="RefSeq" id="WP_181471420.1">
    <property type="nucleotide sequence ID" value="NZ_JACEFG010000001.1"/>
</dbReference>
<dbReference type="AlphaFoldDB" id="A0A838CQM4"/>
<dbReference type="PANTHER" id="PTHR34387:SF1">
    <property type="entry name" value="PERIPLASMIC IMMUNOGENIC PROTEIN"/>
    <property type="match status" value="1"/>
</dbReference>
<dbReference type="EMBL" id="JACEFG010000001">
    <property type="protein sequence ID" value="MBA2174422.1"/>
    <property type="molecule type" value="Genomic_DNA"/>
</dbReference>